<organism evidence="2">
    <name type="scientific">Niallia circulans</name>
    <name type="common">Bacillus circulans</name>
    <dbReference type="NCBI Taxonomy" id="1397"/>
    <lineage>
        <taxon>Bacteria</taxon>
        <taxon>Bacillati</taxon>
        <taxon>Bacillota</taxon>
        <taxon>Bacilli</taxon>
        <taxon>Bacillales</taxon>
        <taxon>Bacillaceae</taxon>
        <taxon>Niallia</taxon>
    </lineage>
</organism>
<dbReference type="SUPFAM" id="SSF52821">
    <property type="entry name" value="Rhodanese/Cell cycle control phosphatase"/>
    <property type="match status" value="1"/>
</dbReference>
<dbReference type="InterPro" id="IPR050229">
    <property type="entry name" value="GlpE_sulfurtransferase"/>
</dbReference>
<proteinExistence type="predicted"/>
<evidence type="ECO:0000259" key="1">
    <source>
        <dbReference type="PROSITE" id="PS50206"/>
    </source>
</evidence>
<accession>A0A941GCS1</accession>
<name>A0A941GCS1_NIACI</name>
<dbReference type="EMBL" id="JAGTPX010000012">
    <property type="protein sequence ID" value="MBR8670421.1"/>
    <property type="molecule type" value="Genomic_DNA"/>
</dbReference>
<dbReference type="InterPro" id="IPR036873">
    <property type="entry name" value="Rhodanese-like_dom_sf"/>
</dbReference>
<dbReference type="InterPro" id="IPR001763">
    <property type="entry name" value="Rhodanese-like_dom"/>
</dbReference>
<feature type="domain" description="Rhodanese" evidence="1">
    <location>
        <begin position="15"/>
        <end position="98"/>
    </location>
</feature>
<dbReference type="PANTHER" id="PTHR43031:SF17">
    <property type="entry name" value="SULFURTRANSFERASE YTWF-RELATED"/>
    <property type="match status" value="1"/>
</dbReference>
<protein>
    <submittedName>
        <fullName evidence="2">Rhodanese-like domain-containing protein</fullName>
    </submittedName>
</protein>
<gene>
    <name evidence="2" type="ORF">KD144_12750</name>
</gene>
<reference evidence="2" key="1">
    <citation type="submission" date="2021-04" db="EMBL/GenBank/DDBJ databases">
        <title>Genomic analysis of electroactive and textile dye degrading Bacillus circulans strain: DC10 isolated from constructed wetland-microbial fuel cells treating textile dye wastewaters.</title>
        <authorList>
            <person name="Patel D.U."/>
            <person name="Desai C.R."/>
        </authorList>
    </citation>
    <scope>NUCLEOTIDE SEQUENCE</scope>
    <source>
        <strain evidence="2">DC10</strain>
    </source>
</reference>
<comment type="caution">
    <text evidence="2">The sequence shown here is derived from an EMBL/GenBank/DDBJ whole genome shotgun (WGS) entry which is preliminary data.</text>
</comment>
<dbReference type="SMART" id="SM00450">
    <property type="entry name" value="RHOD"/>
    <property type="match status" value="1"/>
</dbReference>
<dbReference type="RefSeq" id="WP_212119286.1">
    <property type="nucleotide sequence ID" value="NZ_JAGTPX020000011.1"/>
</dbReference>
<dbReference type="PANTHER" id="PTHR43031">
    <property type="entry name" value="FAD-DEPENDENT OXIDOREDUCTASE"/>
    <property type="match status" value="1"/>
</dbReference>
<dbReference type="Pfam" id="PF00581">
    <property type="entry name" value="Rhodanese"/>
    <property type="match status" value="1"/>
</dbReference>
<dbReference type="PROSITE" id="PS50206">
    <property type="entry name" value="RHODANESE_3"/>
    <property type="match status" value="1"/>
</dbReference>
<evidence type="ECO:0000313" key="2">
    <source>
        <dbReference type="EMBL" id="MBR8670421.1"/>
    </source>
</evidence>
<dbReference type="AlphaFoldDB" id="A0A941GCS1"/>
<dbReference type="CDD" id="cd00158">
    <property type="entry name" value="RHOD"/>
    <property type="match status" value="1"/>
</dbReference>
<sequence length="98" mass="10928">MKGITIAELISKIKRGERVSIIDVREPAEVVTGKIPDAINIPLRLLEFRMYELDKKKEYAIVCQSGGRSSQAALSLFKNGYQVVNVMGGMQSWEGKVE</sequence>
<dbReference type="Gene3D" id="3.40.250.10">
    <property type="entry name" value="Rhodanese-like domain"/>
    <property type="match status" value="1"/>
</dbReference>